<proteinExistence type="predicted"/>
<dbReference type="EMBL" id="JBJURJ010000019">
    <property type="protein sequence ID" value="MFM9331495.1"/>
    <property type="molecule type" value="Genomic_DNA"/>
</dbReference>
<organism evidence="1 2">
    <name type="scientific">Paenibacillus mesotrionivorans</name>
    <dbReference type="NCBI Taxonomy" id="3160968"/>
    <lineage>
        <taxon>Bacteria</taxon>
        <taxon>Bacillati</taxon>
        <taxon>Bacillota</taxon>
        <taxon>Bacilli</taxon>
        <taxon>Bacillales</taxon>
        <taxon>Paenibacillaceae</taxon>
        <taxon>Paenibacillus</taxon>
    </lineage>
</organism>
<name>A0ACC7P5D9_9BACL</name>
<comment type="caution">
    <text evidence="1">The sequence shown here is derived from an EMBL/GenBank/DDBJ whole genome shotgun (WGS) entry which is preliminary data.</text>
</comment>
<gene>
    <name evidence="1" type="ORF">ACI1P1_24670</name>
</gene>
<accession>A0ACC7P5D9</accession>
<protein>
    <submittedName>
        <fullName evidence="1">Uncharacterized protein</fullName>
    </submittedName>
</protein>
<evidence type="ECO:0000313" key="1">
    <source>
        <dbReference type="EMBL" id="MFM9331495.1"/>
    </source>
</evidence>
<evidence type="ECO:0000313" key="2">
    <source>
        <dbReference type="Proteomes" id="UP001631969"/>
    </source>
</evidence>
<keyword evidence="2" id="KW-1185">Reference proteome</keyword>
<reference evidence="1" key="1">
    <citation type="submission" date="2024-12" db="EMBL/GenBank/DDBJ databases">
        <authorList>
            <person name="Wu N."/>
        </authorList>
    </citation>
    <scope>NUCLEOTIDE SEQUENCE</scope>
    <source>
        <strain evidence="1">P15</strain>
    </source>
</reference>
<dbReference type="Proteomes" id="UP001631969">
    <property type="component" value="Unassembled WGS sequence"/>
</dbReference>
<sequence length="409" mass="42361">MSFTPLMLGKPGQELHLAITYRADYDPPATLFSIQVPLKLSTISSGSGMLYVEWNIWRGDALIAKQVSPVTVSASAGEEQLLSPVIDFMDDVGAGTHIYNLKVHVISFSNIAAEPLLGKPEISVRIPASGPLVEDGITGPTGPTGPTGATGAKGDGGDPGNHGPTGIGLPGPTGATGATGATGPTGTGDAASGTGATGATGPTGSTGYGVTGPTGFDGMGNTGPTGMGVGGPTGLTGESGPTGITGRGPTVLGATGMTGLTGGIGPQGEDYFPIQFAGNYNYNEQPAIEIPGTGEWVTIQALPQISVEPDQKIFLEFLCEIRCELDESRLTAHYRFLDSASNINVLPGSIFIGSGDGLYRYPMLIQWVDTITDSYDVFYSFQMNGNIPFTIQFWDFRATVLDKPRWFEG</sequence>